<dbReference type="EMBL" id="AAYY01000003">
    <property type="protein sequence ID" value="EDP44754.1"/>
    <property type="molecule type" value="Genomic_DNA"/>
</dbReference>
<comment type="catalytic activity">
    <reaction evidence="4">
        <text>glycyl-tRNA(Ala) + H2O = tRNA(Ala) + glycine + H(+)</text>
        <dbReference type="Rhea" id="RHEA:53744"/>
        <dbReference type="Rhea" id="RHEA-COMP:9657"/>
        <dbReference type="Rhea" id="RHEA-COMP:13640"/>
        <dbReference type="ChEBI" id="CHEBI:15377"/>
        <dbReference type="ChEBI" id="CHEBI:15378"/>
        <dbReference type="ChEBI" id="CHEBI:57305"/>
        <dbReference type="ChEBI" id="CHEBI:78442"/>
        <dbReference type="ChEBI" id="CHEBI:78522"/>
        <dbReference type="EC" id="3.1.1.96"/>
    </reaction>
</comment>
<dbReference type="PANTHER" id="PTHR10472:SF5">
    <property type="entry name" value="D-AMINOACYL-TRNA DEACYLASE 1"/>
    <property type="match status" value="1"/>
</dbReference>
<evidence type="ECO:0000256" key="2">
    <source>
        <dbReference type="ARBA" id="ARBA00013056"/>
    </source>
</evidence>
<keyword evidence="8" id="KW-1185">Reference proteome</keyword>
<name>A8PWW0_MALGO</name>
<comment type="catalytic activity">
    <reaction evidence="5">
        <text>a D-aminoacyl-tRNA + H2O = a tRNA + a D-alpha-amino acid + H(+)</text>
        <dbReference type="Rhea" id="RHEA:13953"/>
        <dbReference type="Rhea" id="RHEA-COMP:10123"/>
        <dbReference type="Rhea" id="RHEA-COMP:10124"/>
        <dbReference type="ChEBI" id="CHEBI:15377"/>
        <dbReference type="ChEBI" id="CHEBI:15378"/>
        <dbReference type="ChEBI" id="CHEBI:59871"/>
        <dbReference type="ChEBI" id="CHEBI:78442"/>
        <dbReference type="ChEBI" id="CHEBI:79333"/>
        <dbReference type="EC" id="3.1.1.96"/>
    </reaction>
</comment>
<dbReference type="InterPro" id="IPR003732">
    <property type="entry name" value="Daa-tRNA_deacyls_DTD"/>
</dbReference>
<dbReference type="GO" id="GO:0005737">
    <property type="term" value="C:cytoplasm"/>
    <property type="evidence" value="ECO:0007669"/>
    <property type="project" value="UniProtKB-SubCell"/>
</dbReference>
<evidence type="ECO:0000256" key="1">
    <source>
        <dbReference type="ARBA" id="ARBA00009673"/>
    </source>
</evidence>
<sequence length="166" mass="18442">MRAVLQRVKQASVHVQGRQVSKIGPGILALIGVCQDDTPEHMDILTKKILQLKLWPEGMRLDESGSLASADEQVRPWRTNVMELGGEVLCVSQFTLYARTSKGTRPDFHLSMGGGEAKPFYDAFLAKMRNMYAEDKIHDGEFGAMMDVSLVNDGPVTISIDTFEKK</sequence>
<keyword evidence="6" id="KW-0694">RNA-binding</keyword>
<dbReference type="NCBIfam" id="TIGR00256">
    <property type="entry name" value="D-aminoacyl-tRNA deacylase"/>
    <property type="match status" value="1"/>
</dbReference>
<gene>
    <name evidence="7" type="ORF">MGL_1236</name>
</gene>
<dbReference type="AlphaFoldDB" id="A8PWW0"/>
<dbReference type="SUPFAM" id="SSF69500">
    <property type="entry name" value="DTD-like"/>
    <property type="match status" value="1"/>
</dbReference>
<dbReference type="EC" id="3.1.1.96" evidence="2 6"/>
<dbReference type="STRING" id="425265.A8PWW0"/>
<dbReference type="VEuPathDB" id="FungiDB:MGL_1236"/>
<dbReference type="Pfam" id="PF02580">
    <property type="entry name" value="Tyr_Deacylase"/>
    <property type="match status" value="1"/>
</dbReference>
<dbReference type="FunFam" id="3.50.80.10:FF:000001">
    <property type="entry name" value="D-aminoacyl-tRNA deacylase"/>
    <property type="match status" value="1"/>
</dbReference>
<evidence type="ECO:0000256" key="3">
    <source>
        <dbReference type="ARBA" id="ARBA00020007"/>
    </source>
</evidence>
<organism evidence="7 8">
    <name type="scientific">Malassezia globosa (strain ATCC MYA-4612 / CBS 7966)</name>
    <name type="common">Dandruff-associated fungus</name>
    <dbReference type="NCBI Taxonomy" id="425265"/>
    <lineage>
        <taxon>Eukaryota</taxon>
        <taxon>Fungi</taxon>
        <taxon>Dikarya</taxon>
        <taxon>Basidiomycota</taxon>
        <taxon>Ustilaginomycotina</taxon>
        <taxon>Malasseziomycetes</taxon>
        <taxon>Malasseziales</taxon>
        <taxon>Malasseziaceae</taxon>
        <taxon>Malassezia</taxon>
    </lineage>
</organism>
<keyword evidence="6" id="KW-0963">Cytoplasm</keyword>
<keyword evidence="6" id="KW-0378">Hydrolase</keyword>
<comment type="similarity">
    <text evidence="1 6">Belongs to the DTD family.</text>
</comment>
<dbReference type="GeneID" id="5856273"/>
<dbReference type="GO" id="GO:0106026">
    <property type="term" value="F:Gly-tRNA(Ala) deacylase activity"/>
    <property type="evidence" value="ECO:0007669"/>
    <property type="project" value="RHEA"/>
</dbReference>
<keyword evidence="6" id="KW-0820">tRNA-binding</keyword>
<proteinExistence type="inferred from homology"/>
<dbReference type="FunCoup" id="A8PWW0">
    <property type="interactions" value="266"/>
</dbReference>
<evidence type="ECO:0000256" key="5">
    <source>
        <dbReference type="ARBA" id="ARBA00048018"/>
    </source>
</evidence>
<evidence type="ECO:0000313" key="8">
    <source>
        <dbReference type="Proteomes" id="UP000008837"/>
    </source>
</evidence>
<dbReference type="OrthoDB" id="275783at2759"/>
<comment type="caution">
    <text evidence="7">The sequence shown here is derived from an EMBL/GenBank/DDBJ whole genome shotgun (WGS) entry which is preliminary data.</text>
</comment>
<dbReference type="Proteomes" id="UP000008837">
    <property type="component" value="Unassembled WGS sequence"/>
</dbReference>
<dbReference type="GO" id="GO:0000049">
    <property type="term" value="F:tRNA binding"/>
    <property type="evidence" value="ECO:0007669"/>
    <property type="project" value="UniProtKB-KW"/>
</dbReference>
<evidence type="ECO:0000256" key="6">
    <source>
        <dbReference type="RuleBase" id="RU003470"/>
    </source>
</evidence>
<dbReference type="GO" id="GO:0051500">
    <property type="term" value="F:D-tyrosyl-tRNA(Tyr) deacylase activity"/>
    <property type="evidence" value="ECO:0007669"/>
    <property type="project" value="TreeGrafter"/>
</dbReference>
<evidence type="ECO:0000256" key="4">
    <source>
        <dbReference type="ARBA" id="ARBA00047676"/>
    </source>
</evidence>
<dbReference type="InParanoid" id="A8PWW0"/>
<protein>
    <recommendedName>
        <fullName evidence="3 6">D-aminoacyl-tRNA deacylase</fullName>
        <ecNumber evidence="2 6">3.1.1.96</ecNumber>
    </recommendedName>
</protein>
<dbReference type="PANTHER" id="PTHR10472">
    <property type="entry name" value="D-TYROSYL-TRNA TYR DEACYLASE"/>
    <property type="match status" value="1"/>
</dbReference>
<dbReference type="OMA" id="VFGADMK"/>
<comment type="subcellular location">
    <subcellularLocation>
        <location evidence="6">Cytoplasm</location>
    </subcellularLocation>
</comment>
<dbReference type="KEGG" id="mgl:MGL_1236"/>
<dbReference type="HAMAP" id="MF_00518">
    <property type="entry name" value="Deacylase_Dtd"/>
    <property type="match status" value="1"/>
</dbReference>
<dbReference type="InterPro" id="IPR023509">
    <property type="entry name" value="DTD-like_sf"/>
</dbReference>
<accession>A8PWW0</accession>
<evidence type="ECO:0000313" key="7">
    <source>
        <dbReference type="EMBL" id="EDP44754.1"/>
    </source>
</evidence>
<reference evidence="7 8" key="1">
    <citation type="journal article" date="2007" name="Proc. Natl. Acad. Sci. U.S.A.">
        <title>Dandruff-associated Malassezia genomes reveal convergent and divergent virulence traits shared with plant and human fungal pathogens.</title>
        <authorList>
            <person name="Xu J."/>
            <person name="Saunders C.W."/>
            <person name="Hu P."/>
            <person name="Grant R.A."/>
            <person name="Boekhout T."/>
            <person name="Kuramae E.E."/>
            <person name="Kronstad J.W."/>
            <person name="Deangelis Y.M."/>
            <person name="Reeder N.L."/>
            <person name="Johnstone K.R."/>
            <person name="Leland M."/>
            <person name="Fieno A.M."/>
            <person name="Begley W.M."/>
            <person name="Sun Y."/>
            <person name="Lacey M.P."/>
            <person name="Chaudhary T."/>
            <person name="Keough T."/>
            <person name="Chu L."/>
            <person name="Sears R."/>
            <person name="Yuan B."/>
            <person name="Dawson T.L.Jr."/>
        </authorList>
    </citation>
    <scope>NUCLEOTIDE SEQUENCE [LARGE SCALE GENOMIC DNA]</scope>
    <source>
        <strain evidence="8">ATCC MYA-4612 / CBS 7966</strain>
    </source>
</reference>
<dbReference type="RefSeq" id="XP_001731968.1">
    <property type="nucleotide sequence ID" value="XM_001731916.1"/>
</dbReference>
<dbReference type="Gene3D" id="3.50.80.10">
    <property type="entry name" value="D-tyrosyl-tRNA(Tyr) deacylase"/>
    <property type="match status" value="1"/>
</dbReference>